<name>A0ABU0KWG5_9BACL</name>
<evidence type="ECO:0000313" key="5">
    <source>
        <dbReference type="EMBL" id="MDQ0493787.1"/>
    </source>
</evidence>
<evidence type="ECO:0000313" key="6">
    <source>
        <dbReference type="Proteomes" id="UP001242811"/>
    </source>
</evidence>
<accession>A0ABU0KWG5</accession>
<evidence type="ECO:0000256" key="2">
    <source>
        <dbReference type="ARBA" id="ARBA00023125"/>
    </source>
</evidence>
<dbReference type="SUPFAM" id="SSF46689">
    <property type="entry name" value="Homeodomain-like"/>
    <property type="match status" value="2"/>
</dbReference>
<dbReference type="SUPFAM" id="SSF51215">
    <property type="entry name" value="Regulatory protein AraC"/>
    <property type="match status" value="1"/>
</dbReference>
<keyword evidence="2" id="KW-0238">DNA-binding</keyword>
<dbReference type="Gene3D" id="1.10.10.60">
    <property type="entry name" value="Homeodomain-like"/>
    <property type="match status" value="2"/>
</dbReference>
<keyword evidence="6" id="KW-1185">Reference proteome</keyword>
<evidence type="ECO:0000256" key="1">
    <source>
        <dbReference type="ARBA" id="ARBA00023015"/>
    </source>
</evidence>
<evidence type="ECO:0000256" key="3">
    <source>
        <dbReference type="ARBA" id="ARBA00023163"/>
    </source>
</evidence>
<gene>
    <name evidence="5" type="ORF">QOZ95_001949</name>
</gene>
<organism evidence="5 6">
    <name type="scientific">Paenibacillus brasilensis</name>
    <dbReference type="NCBI Taxonomy" id="128574"/>
    <lineage>
        <taxon>Bacteria</taxon>
        <taxon>Bacillati</taxon>
        <taxon>Bacillota</taxon>
        <taxon>Bacilli</taxon>
        <taxon>Bacillales</taxon>
        <taxon>Paenibacillaceae</taxon>
        <taxon>Paenibacillus</taxon>
    </lineage>
</organism>
<dbReference type="Pfam" id="PF02311">
    <property type="entry name" value="AraC_binding"/>
    <property type="match status" value="1"/>
</dbReference>
<dbReference type="InterPro" id="IPR037923">
    <property type="entry name" value="HTH-like"/>
</dbReference>
<keyword evidence="3" id="KW-0804">Transcription</keyword>
<dbReference type="InterPro" id="IPR003313">
    <property type="entry name" value="AraC-bd"/>
</dbReference>
<dbReference type="InterPro" id="IPR014710">
    <property type="entry name" value="RmlC-like_jellyroll"/>
</dbReference>
<dbReference type="InterPro" id="IPR009057">
    <property type="entry name" value="Homeodomain-like_sf"/>
</dbReference>
<dbReference type="InterPro" id="IPR018062">
    <property type="entry name" value="HTH_AraC-typ_CS"/>
</dbReference>
<dbReference type="RefSeq" id="WP_152380160.1">
    <property type="nucleotide sequence ID" value="NZ_CP045298.1"/>
</dbReference>
<dbReference type="Gene3D" id="2.60.120.10">
    <property type="entry name" value="Jelly Rolls"/>
    <property type="match status" value="1"/>
</dbReference>
<dbReference type="PROSITE" id="PS01124">
    <property type="entry name" value="HTH_ARAC_FAMILY_2"/>
    <property type="match status" value="1"/>
</dbReference>
<dbReference type="Proteomes" id="UP001242811">
    <property type="component" value="Unassembled WGS sequence"/>
</dbReference>
<evidence type="ECO:0000259" key="4">
    <source>
        <dbReference type="PROSITE" id="PS01124"/>
    </source>
</evidence>
<protein>
    <submittedName>
        <fullName evidence="5">YesN/AraC family two-component response regulator</fullName>
    </submittedName>
</protein>
<dbReference type="SMART" id="SM00342">
    <property type="entry name" value="HTH_ARAC"/>
    <property type="match status" value="1"/>
</dbReference>
<dbReference type="EMBL" id="JAUSWA010000009">
    <property type="protein sequence ID" value="MDQ0493787.1"/>
    <property type="molecule type" value="Genomic_DNA"/>
</dbReference>
<feature type="domain" description="HTH araC/xylS-type" evidence="4">
    <location>
        <begin position="176"/>
        <end position="274"/>
    </location>
</feature>
<comment type="caution">
    <text evidence="5">The sequence shown here is derived from an EMBL/GenBank/DDBJ whole genome shotgun (WGS) entry which is preliminary data.</text>
</comment>
<dbReference type="PANTHER" id="PTHR43280:SF28">
    <property type="entry name" value="HTH-TYPE TRANSCRIPTIONAL ACTIVATOR RHAS"/>
    <property type="match status" value="1"/>
</dbReference>
<dbReference type="PRINTS" id="PR00032">
    <property type="entry name" value="HTHARAC"/>
</dbReference>
<dbReference type="InterPro" id="IPR018060">
    <property type="entry name" value="HTH_AraC"/>
</dbReference>
<dbReference type="Pfam" id="PF12833">
    <property type="entry name" value="HTH_18"/>
    <property type="match status" value="1"/>
</dbReference>
<dbReference type="InterPro" id="IPR020449">
    <property type="entry name" value="Tscrpt_reg_AraC-type_HTH"/>
</dbReference>
<dbReference type="PANTHER" id="PTHR43280">
    <property type="entry name" value="ARAC-FAMILY TRANSCRIPTIONAL REGULATOR"/>
    <property type="match status" value="1"/>
</dbReference>
<keyword evidence="1" id="KW-0805">Transcription regulation</keyword>
<proteinExistence type="predicted"/>
<reference evidence="5 6" key="1">
    <citation type="submission" date="2023-07" db="EMBL/GenBank/DDBJ databases">
        <title>Genomic Encyclopedia of Type Strains, Phase IV (KMG-IV): sequencing the most valuable type-strain genomes for metagenomic binning, comparative biology and taxonomic classification.</title>
        <authorList>
            <person name="Goeker M."/>
        </authorList>
    </citation>
    <scope>NUCLEOTIDE SEQUENCE [LARGE SCALE GENOMIC DNA]</scope>
    <source>
        <strain evidence="5 6">DSM 14914</strain>
    </source>
</reference>
<sequence>MIATPRFAIEQALRTMPFSMSADHVHQAHEIYYLLAGERYYYINQRVYALQKGDLVWISKHDFHRTSNKGNGSHERILINFGEAFVASSTSVTPSGDQSHLLLPEKSFLLRSSAEEQRELEHLFRQMLDEYHQEHAYRQLYLQSLLIQLLIRIRRIQSATVDTIAPECSEKQQRVYSIIEYLHAHYAERLSLDQLAGHFYISSTYLCRIFKQTTGFTLVEYLQDVRVQQARAYLRETNWKVTSIAEKTGFDSIAHFGRVFKQFTGHPPLQYRKKHKKEQGNAPTP</sequence>
<dbReference type="PROSITE" id="PS00041">
    <property type="entry name" value="HTH_ARAC_FAMILY_1"/>
    <property type="match status" value="1"/>
</dbReference>